<dbReference type="PIRSF" id="PIRSF002741">
    <property type="entry name" value="MppA"/>
    <property type="match status" value="1"/>
</dbReference>
<organism evidence="6 7">
    <name type="scientific">Actomonas aquatica</name>
    <dbReference type="NCBI Taxonomy" id="2866162"/>
    <lineage>
        <taxon>Bacteria</taxon>
        <taxon>Pseudomonadati</taxon>
        <taxon>Verrucomicrobiota</taxon>
        <taxon>Opitutia</taxon>
        <taxon>Opitutales</taxon>
        <taxon>Opitutaceae</taxon>
        <taxon>Actomonas</taxon>
    </lineage>
</organism>
<dbReference type="InterPro" id="IPR000914">
    <property type="entry name" value="SBP_5_dom"/>
</dbReference>
<dbReference type="CDD" id="cd08504">
    <property type="entry name" value="PBP2_OppA"/>
    <property type="match status" value="1"/>
</dbReference>
<gene>
    <name evidence="6" type="ORF">K1X11_012265</name>
</gene>
<sequence length="545" mass="61164">MTPSRSTTSSRLRPLLLCIGLLAVLLGGAAGCAKSATGAAKGNVLHMANGTEPSDLDPQTVTGRPESTIIRTLMEGLVIPDPKTLKPMPGQAESWEISDDGLVYTFHLRPDAKWSNGDPVTAEHFITSWKRILTPSLGSEYAYMLFPVVGAEAYNKGELTDFAQTGFKALDERTIQITLDHPTSYLLEVMHHYSWYPIHPPTVAKFDGMERKGSRWTRPGNYVGNGPFVLTEWIPNQHIQIAPSPTYWGADQVKLDGVRFYPIDSEDAEERMFRTGQLDVTNSVPLSKIDHYRDERSDVLRLDDFMAAAYFRVNVNKPQLQDPRVRRALGLAIDRDGLAYEVLRGVKLPGFSFCPKMPGYTPPATFEDNVEAAKALLAEAGFPNGEGMPPIEILYPTSDSGRIVCEALQAMLRENLNIDVRLYNQEWKVYLNSMNEQDYDLAWSAWIGDYVDPLTFFDMMVTDGGNNRTGWSNPHYDELVEQALAVRDEAQRKAIFDEMEQILGSDVPVIPLYTYTRSFLIDPAVKGWNPTLLDIHPLQNVWLER</sequence>
<dbReference type="Proteomes" id="UP000738431">
    <property type="component" value="Chromosome"/>
</dbReference>
<evidence type="ECO:0000256" key="4">
    <source>
        <dbReference type="ARBA" id="ARBA00022729"/>
    </source>
</evidence>
<dbReference type="RefSeq" id="WP_221032880.1">
    <property type="nucleotide sequence ID" value="NZ_CP139781.1"/>
</dbReference>
<keyword evidence="3" id="KW-0813">Transport</keyword>
<dbReference type="InterPro" id="IPR039424">
    <property type="entry name" value="SBP_5"/>
</dbReference>
<dbReference type="Gene3D" id="3.40.190.10">
    <property type="entry name" value="Periplasmic binding protein-like II"/>
    <property type="match status" value="1"/>
</dbReference>
<evidence type="ECO:0000256" key="3">
    <source>
        <dbReference type="ARBA" id="ARBA00022448"/>
    </source>
</evidence>
<accession>A0ABZ1C2N8</accession>
<evidence type="ECO:0000313" key="6">
    <source>
        <dbReference type="EMBL" id="WRQ85577.1"/>
    </source>
</evidence>
<keyword evidence="7" id="KW-1185">Reference proteome</keyword>
<comment type="subcellular location">
    <subcellularLocation>
        <location evidence="1">Cell envelope</location>
    </subcellularLocation>
</comment>
<dbReference type="PANTHER" id="PTHR30290">
    <property type="entry name" value="PERIPLASMIC BINDING COMPONENT OF ABC TRANSPORTER"/>
    <property type="match status" value="1"/>
</dbReference>
<keyword evidence="4" id="KW-0732">Signal</keyword>
<dbReference type="Gene3D" id="3.90.76.10">
    <property type="entry name" value="Dipeptide-binding Protein, Domain 1"/>
    <property type="match status" value="1"/>
</dbReference>
<dbReference type="InterPro" id="IPR030678">
    <property type="entry name" value="Peptide/Ni-bd"/>
</dbReference>
<dbReference type="EMBL" id="CP139781">
    <property type="protein sequence ID" value="WRQ85577.1"/>
    <property type="molecule type" value="Genomic_DNA"/>
</dbReference>
<protein>
    <submittedName>
        <fullName evidence="6">Peptide ABC transporter substrate-binding protein</fullName>
    </submittedName>
</protein>
<reference evidence="6 7" key="1">
    <citation type="submission" date="2023-12" db="EMBL/GenBank/DDBJ databases">
        <title>Description of an unclassified Opitutus bacterium of Verrucomicrobiota.</title>
        <authorList>
            <person name="Zhang D.-F."/>
        </authorList>
    </citation>
    <scope>NUCLEOTIDE SEQUENCE [LARGE SCALE GENOMIC DNA]</scope>
    <source>
        <strain evidence="6 7">WL0086</strain>
    </source>
</reference>
<dbReference type="PANTHER" id="PTHR30290:SF10">
    <property type="entry name" value="PERIPLASMIC OLIGOPEPTIDE-BINDING PROTEIN-RELATED"/>
    <property type="match status" value="1"/>
</dbReference>
<dbReference type="Gene3D" id="3.10.105.10">
    <property type="entry name" value="Dipeptide-binding Protein, Domain 3"/>
    <property type="match status" value="1"/>
</dbReference>
<dbReference type="Pfam" id="PF00496">
    <property type="entry name" value="SBP_bac_5"/>
    <property type="match status" value="1"/>
</dbReference>
<comment type="similarity">
    <text evidence="2">Belongs to the bacterial solute-binding protein 5 family.</text>
</comment>
<feature type="domain" description="Solute-binding protein family 5" evidence="5">
    <location>
        <begin position="86"/>
        <end position="467"/>
    </location>
</feature>
<proteinExistence type="inferred from homology"/>
<evidence type="ECO:0000256" key="1">
    <source>
        <dbReference type="ARBA" id="ARBA00004196"/>
    </source>
</evidence>
<dbReference type="PROSITE" id="PS51257">
    <property type="entry name" value="PROKAR_LIPOPROTEIN"/>
    <property type="match status" value="1"/>
</dbReference>
<evidence type="ECO:0000256" key="2">
    <source>
        <dbReference type="ARBA" id="ARBA00005695"/>
    </source>
</evidence>
<name>A0ABZ1C2N8_9BACT</name>
<dbReference type="SUPFAM" id="SSF53850">
    <property type="entry name" value="Periplasmic binding protein-like II"/>
    <property type="match status" value="1"/>
</dbReference>
<evidence type="ECO:0000313" key="7">
    <source>
        <dbReference type="Proteomes" id="UP000738431"/>
    </source>
</evidence>
<evidence type="ECO:0000259" key="5">
    <source>
        <dbReference type="Pfam" id="PF00496"/>
    </source>
</evidence>